<keyword evidence="5" id="KW-0067">ATP-binding</keyword>
<evidence type="ECO:0000313" key="12">
    <source>
        <dbReference type="EMBL" id="OQP47347.1"/>
    </source>
</evidence>
<proteinExistence type="predicted"/>
<dbReference type="GO" id="GO:0005524">
    <property type="term" value="F:ATP binding"/>
    <property type="evidence" value="ECO:0007669"/>
    <property type="project" value="UniProtKB-KW"/>
</dbReference>
<evidence type="ECO:0000256" key="6">
    <source>
        <dbReference type="ARBA" id="ARBA00022989"/>
    </source>
</evidence>
<keyword evidence="7 9" id="KW-0472">Membrane</keyword>
<name>A0A1V9EMH8_9BACT</name>
<feature type="transmembrane region" description="Helical" evidence="9">
    <location>
        <begin position="162"/>
        <end position="181"/>
    </location>
</feature>
<dbReference type="AlphaFoldDB" id="A0A1V9EMH8"/>
<keyword evidence="2" id="KW-0813">Transport</keyword>
<evidence type="ECO:0000313" key="13">
    <source>
        <dbReference type="Proteomes" id="UP000192610"/>
    </source>
</evidence>
<keyword evidence="13" id="KW-1185">Reference proteome</keyword>
<dbReference type="OrthoDB" id="9760358at2"/>
<feature type="transmembrane region" description="Helical" evidence="9">
    <location>
        <begin position="81"/>
        <end position="100"/>
    </location>
</feature>
<evidence type="ECO:0000259" key="11">
    <source>
        <dbReference type="PROSITE" id="PS50929"/>
    </source>
</evidence>
<accession>A0A1V9EMH8</accession>
<dbReference type="SMART" id="SM00382">
    <property type="entry name" value="AAA"/>
    <property type="match status" value="1"/>
</dbReference>
<dbReference type="RefSeq" id="WP_081201451.1">
    <property type="nucleotide sequence ID" value="NZ_FOCZ01000002.1"/>
</dbReference>
<evidence type="ECO:0000256" key="7">
    <source>
        <dbReference type="ARBA" id="ARBA00023136"/>
    </source>
</evidence>
<feature type="domain" description="ABC transmembrane type-1" evidence="11">
    <location>
        <begin position="25"/>
        <end position="329"/>
    </location>
</feature>
<evidence type="ECO:0000256" key="8">
    <source>
        <dbReference type="ARBA" id="ARBA00040960"/>
    </source>
</evidence>
<feature type="transmembrane region" description="Helical" evidence="9">
    <location>
        <begin position="271"/>
        <end position="293"/>
    </location>
</feature>
<dbReference type="Proteomes" id="UP000192610">
    <property type="component" value="Unassembled WGS sequence"/>
</dbReference>
<evidence type="ECO:0000256" key="2">
    <source>
        <dbReference type="ARBA" id="ARBA00022448"/>
    </source>
</evidence>
<evidence type="ECO:0000256" key="3">
    <source>
        <dbReference type="ARBA" id="ARBA00022692"/>
    </source>
</evidence>
<dbReference type="Pfam" id="PF00664">
    <property type="entry name" value="ABC_membrane"/>
    <property type="match status" value="1"/>
</dbReference>
<keyword evidence="4" id="KW-0547">Nucleotide-binding</keyword>
<protein>
    <recommendedName>
        <fullName evidence="8">Multidrug resistance-like ATP-binding protein MdlB</fullName>
    </recommendedName>
</protein>
<dbReference type="InterPro" id="IPR003439">
    <property type="entry name" value="ABC_transporter-like_ATP-bd"/>
</dbReference>
<dbReference type="Gene3D" id="3.40.50.300">
    <property type="entry name" value="P-loop containing nucleotide triphosphate hydrolases"/>
    <property type="match status" value="1"/>
</dbReference>
<keyword evidence="6 9" id="KW-1133">Transmembrane helix</keyword>
<dbReference type="InterPro" id="IPR017871">
    <property type="entry name" value="ABC_transporter-like_CS"/>
</dbReference>
<organism evidence="12 13">
    <name type="scientific">Niastella yeongjuensis</name>
    <dbReference type="NCBI Taxonomy" id="354355"/>
    <lineage>
        <taxon>Bacteria</taxon>
        <taxon>Pseudomonadati</taxon>
        <taxon>Bacteroidota</taxon>
        <taxon>Chitinophagia</taxon>
        <taxon>Chitinophagales</taxon>
        <taxon>Chitinophagaceae</taxon>
        <taxon>Niastella</taxon>
    </lineage>
</organism>
<dbReference type="SUPFAM" id="SSF52540">
    <property type="entry name" value="P-loop containing nucleoside triphosphate hydrolases"/>
    <property type="match status" value="1"/>
</dbReference>
<feature type="domain" description="ABC transporter" evidence="10">
    <location>
        <begin position="363"/>
        <end position="598"/>
    </location>
</feature>
<dbReference type="FunFam" id="3.40.50.300:FF:000604">
    <property type="entry name" value="ABC transporter B family member 28"/>
    <property type="match status" value="1"/>
</dbReference>
<comment type="caution">
    <text evidence="12">The sequence shown here is derived from an EMBL/GenBank/DDBJ whole genome shotgun (WGS) entry which is preliminary data.</text>
</comment>
<evidence type="ECO:0000256" key="1">
    <source>
        <dbReference type="ARBA" id="ARBA00004651"/>
    </source>
</evidence>
<evidence type="ECO:0000256" key="9">
    <source>
        <dbReference type="SAM" id="Phobius"/>
    </source>
</evidence>
<dbReference type="InterPro" id="IPR027417">
    <property type="entry name" value="P-loop_NTPase"/>
</dbReference>
<dbReference type="GO" id="GO:0005737">
    <property type="term" value="C:cytoplasm"/>
    <property type="evidence" value="ECO:0007669"/>
    <property type="project" value="UniProtKB-ARBA"/>
</dbReference>
<dbReference type="PANTHER" id="PTHR24221">
    <property type="entry name" value="ATP-BINDING CASSETTE SUB-FAMILY B"/>
    <property type="match status" value="1"/>
</dbReference>
<dbReference type="Gene3D" id="1.20.1560.10">
    <property type="entry name" value="ABC transporter type 1, transmembrane domain"/>
    <property type="match status" value="1"/>
</dbReference>
<dbReference type="SUPFAM" id="SSF90123">
    <property type="entry name" value="ABC transporter transmembrane region"/>
    <property type="match status" value="1"/>
</dbReference>
<dbReference type="InterPro" id="IPR011527">
    <property type="entry name" value="ABC1_TM_dom"/>
</dbReference>
<comment type="subcellular location">
    <subcellularLocation>
        <location evidence="1">Cell membrane</location>
        <topology evidence="1">Multi-pass membrane protein</topology>
    </subcellularLocation>
</comment>
<reference evidence="13" key="1">
    <citation type="submission" date="2016-04" db="EMBL/GenBank/DDBJ databases">
        <authorList>
            <person name="Chen L."/>
            <person name="Zhuang W."/>
            <person name="Wang G."/>
        </authorList>
    </citation>
    <scope>NUCLEOTIDE SEQUENCE [LARGE SCALE GENOMIC DNA]</scope>
    <source>
        <strain evidence="13">17621</strain>
    </source>
</reference>
<dbReference type="PROSITE" id="PS50929">
    <property type="entry name" value="ABC_TM1F"/>
    <property type="match status" value="1"/>
</dbReference>
<evidence type="ECO:0000259" key="10">
    <source>
        <dbReference type="PROSITE" id="PS50893"/>
    </source>
</evidence>
<dbReference type="GO" id="GO:0016887">
    <property type="term" value="F:ATP hydrolysis activity"/>
    <property type="evidence" value="ECO:0007669"/>
    <property type="project" value="InterPro"/>
</dbReference>
<dbReference type="InterPro" id="IPR003593">
    <property type="entry name" value="AAA+_ATPase"/>
</dbReference>
<dbReference type="InterPro" id="IPR039421">
    <property type="entry name" value="Type_1_exporter"/>
</dbReference>
<sequence length="601" mass="67778">MKFSLKNNFYTYFKYYYGIIGHKLLFFLGLSILISFLDGMGLAMFIPLLKAVGEGQTAQTTADHSESMGQLQHMINLIRKMGFELTVTTVLMALVTLFVFKGIMKYFQMKFYAGLREKFIKKVRYKLVNNLEGLSYSAFLKIDSGKIQNTLTTEVQRLFQSFSFYFTAAQASVMLLTYMFLAFLANYQFAVLVCVGAVLSNLIYNNIYKTTKRASNELSKKGSDFNSFLIQTTHYFKYLKSTNTFNQYSKKLKNVINQAEGLNRKIGHMTAIATSIKEPIIVIIVMMVIFAQLNWMGASLGSIILSLLLFYRALSFLVMTQNYWQGFIENSGGINAVTSLTNEMAGLQEVHGPVSFQTIQDKIELKDVSLSYDSLRVLDGINMEVKKKSTIALVGESGAGKTTLANMIAGLIRPDTGELYIDALPMSQYNLNTYRDKVGYISQEPVVFNDTIFNNITFWAEPTPENQKRFKEVLRMASLGGFVDALPEKEQTRLGDNGILISGGQRQRISIARELYKDTEVLIFDEATSALDSETEKIIQENIEQLRGTYTIVLIAHRLSTIKEADTIYLLEKGTVTASGSFEEMVNKSSRFQKMVSLQGI</sequence>
<dbReference type="PROSITE" id="PS50893">
    <property type="entry name" value="ABC_TRANSPORTER_2"/>
    <property type="match status" value="1"/>
</dbReference>
<feature type="transmembrane region" description="Helical" evidence="9">
    <location>
        <begin position="187"/>
        <end position="204"/>
    </location>
</feature>
<gene>
    <name evidence="12" type="ORF">A4H97_07535</name>
</gene>
<evidence type="ECO:0000256" key="4">
    <source>
        <dbReference type="ARBA" id="ARBA00022741"/>
    </source>
</evidence>
<dbReference type="Pfam" id="PF00005">
    <property type="entry name" value="ABC_tran"/>
    <property type="match status" value="1"/>
</dbReference>
<dbReference type="EMBL" id="LVXG01000023">
    <property type="protein sequence ID" value="OQP47347.1"/>
    <property type="molecule type" value="Genomic_DNA"/>
</dbReference>
<dbReference type="GO" id="GO:0140359">
    <property type="term" value="F:ABC-type transporter activity"/>
    <property type="evidence" value="ECO:0007669"/>
    <property type="project" value="InterPro"/>
</dbReference>
<dbReference type="PROSITE" id="PS00211">
    <property type="entry name" value="ABC_TRANSPORTER_1"/>
    <property type="match status" value="1"/>
</dbReference>
<keyword evidence="3 9" id="KW-0812">Transmembrane</keyword>
<dbReference type="GO" id="GO:0034040">
    <property type="term" value="F:ATPase-coupled lipid transmembrane transporter activity"/>
    <property type="evidence" value="ECO:0007669"/>
    <property type="project" value="TreeGrafter"/>
</dbReference>
<dbReference type="InterPro" id="IPR036640">
    <property type="entry name" value="ABC1_TM_sf"/>
</dbReference>
<evidence type="ECO:0000256" key="5">
    <source>
        <dbReference type="ARBA" id="ARBA00022840"/>
    </source>
</evidence>
<dbReference type="PANTHER" id="PTHR24221:SF654">
    <property type="entry name" value="ATP-BINDING CASSETTE SUB-FAMILY B MEMBER 6"/>
    <property type="match status" value="1"/>
</dbReference>
<feature type="transmembrane region" description="Helical" evidence="9">
    <location>
        <begin position="24"/>
        <end position="46"/>
    </location>
</feature>
<dbReference type="STRING" id="354355.SAMN05660816_01531"/>
<dbReference type="GO" id="GO:0005886">
    <property type="term" value="C:plasma membrane"/>
    <property type="evidence" value="ECO:0007669"/>
    <property type="project" value="UniProtKB-SubCell"/>
</dbReference>